<proteinExistence type="predicted"/>
<reference evidence="2" key="1">
    <citation type="submission" date="2025-08" db="UniProtKB">
        <authorList>
            <consortium name="RefSeq"/>
        </authorList>
    </citation>
    <scope>IDENTIFICATION</scope>
    <source>
        <tissue evidence="2">Whole body</tissue>
    </source>
</reference>
<accession>A0ABM4ALB8</accession>
<dbReference type="GeneID" id="135193460"/>
<dbReference type="RefSeq" id="XP_064072073.1">
    <property type="nucleotide sequence ID" value="XM_064216003.1"/>
</dbReference>
<sequence>MTHERVFDQPMKSTPILPFEVVAVPQYDDARLVNNADYNLTDPINIKIKIRNKEEKGERYGIVSAPKLFANNGKKVQLVSSDQTIMSFDLFVEPDTSKNFQKKSHKNFFHFFKPVGCLRIQNDNDDKSSYLPSTTNDVAIVKSTCRIVDTNIISEKNVLKKNFPGIPSTERTEKQLKAFMGICKPGGCLDPPFNEDKYSYKPALNLSSTSLKYKNDDKKVLSAETTSLYTDSEVKIKMKQKNENIGKPQPENNAEPDAHSLITYPTSSSSNDFRVPKESHDMKLKSRLSSENKARISINEFSEIFFMPPKKEQTKKKKENLTEKVCTIKDTNIDYEKGNYYLLKREPSESPTVIIESKSFINNNVGESKLFIESVQENAKYVESIRNIKNSKANLYDINADVNKVLNTHSQNLLNIKNTTEFPLENKVSDSQNYGYNKSTPNTEIQENEAKEQDVFIEKHKVTNKHKSEETIDLNDIKSSLKNITIQKTNSVTTADPVNKTNDLLYSFSESIDTLVKEHKEIADMGKLIEPSFKSKEFQNTGLYINTNHITGPETEIIEQHNSINDSKESLKKKLEENTDISKIKVIDSKEIQNVEFSNSANYLIIESKELKDSVKQSQESFKKKLEDITIAAEIKATLLKSKHRDNLHTSSIVNYDVVKAKESQYSQKTQDTSLRVSIDVPSVNELKTLVTSEDIGKDNLETNKNTDNSFDRDKRNEIYQNLNNHIPDVYQTVFSSDKNSDIGTGEKENLMPTSKQEKGYVKELVDKNITDTHLISNDAIIDSRIESISISSTEILKQTSEVNSIRKQTNLILIRDEQGENILRSTHVDKKYSAVENLKHLYSSESVTNAFKSNRNINDLNKNVDGSYKSVNSIIHKNVVPLEDESLQIKVKSWSKILNVNECVNNRPDSRITNSDNEDYTKTINLTNLEHLENNYLKLNQPDNRKQDNKAKPCQEDFGTTTYSSIAIDFGFRYSVDNDKLIIQTVDTSTHINKGDKINIIKSMIRANGDEIRIPIDLDIDLALVIKKAKNKVKTSQVEDNYEQKINEKSIENAVEKEDYLEETLNSVYKTLVPLNMIIQNLKEEANTLSCQQTSIKETLKIMEKKPMRLVQTNALCGCRKN</sequence>
<evidence type="ECO:0000313" key="2">
    <source>
        <dbReference type="RefSeq" id="XP_064072073.1"/>
    </source>
</evidence>
<protein>
    <submittedName>
        <fullName evidence="2">Uncharacterized protein LOC135193460</fullName>
    </submittedName>
</protein>
<keyword evidence="1" id="KW-1185">Reference proteome</keyword>
<gene>
    <name evidence="2" type="primary">LOC135193460</name>
</gene>
<evidence type="ECO:0000313" key="1">
    <source>
        <dbReference type="Proteomes" id="UP001652626"/>
    </source>
</evidence>
<name>A0ABM4ALB8_VANTA</name>
<organism evidence="1 2">
    <name type="scientific">Vanessa tameamea</name>
    <name type="common">Kamehameha butterfly</name>
    <dbReference type="NCBI Taxonomy" id="334116"/>
    <lineage>
        <taxon>Eukaryota</taxon>
        <taxon>Metazoa</taxon>
        <taxon>Ecdysozoa</taxon>
        <taxon>Arthropoda</taxon>
        <taxon>Hexapoda</taxon>
        <taxon>Insecta</taxon>
        <taxon>Pterygota</taxon>
        <taxon>Neoptera</taxon>
        <taxon>Endopterygota</taxon>
        <taxon>Lepidoptera</taxon>
        <taxon>Glossata</taxon>
        <taxon>Ditrysia</taxon>
        <taxon>Papilionoidea</taxon>
        <taxon>Nymphalidae</taxon>
        <taxon>Nymphalinae</taxon>
        <taxon>Vanessa</taxon>
    </lineage>
</organism>
<dbReference type="Proteomes" id="UP001652626">
    <property type="component" value="Chromosome 10"/>
</dbReference>